<reference evidence="1 2" key="1">
    <citation type="submission" date="2019-09" db="EMBL/GenBank/DDBJ databases">
        <title>Complete genome sequence of Mycobacterium avium subsp. hominissuis strain JP-H-1.</title>
        <authorList>
            <person name="Kinoshita Y."/>
            <person name="Niwa H."/>
            <person name="Uchida-Fujii E."/>
            <person name="Nukada T."/>
        </authorList>
    </citation>
    <scope>NUCLEOTIDE SEQUENCE [LARGE SCALE GENOMIC DNA]</scope>
    <source>
        <strain evidence="1 2">JP-H-1</strain>
    </source>
</reference>
<evidence type="ECO:0000313" key="1">
    <source>
        <dbReference type="EMBL" id="BBN48982.1"/>
    </source>
</evidence>
<accession>A0AAI8SPF4</accession>
<dbReference type="Proteomes" id="UP000327362">
    <property type="component" value="Chromosome"/>
</dbReference>
<sequence>MLAAEVAATTNDQPHFVPMATAVTENLAEAGHRGGPGTFVADAGYWTSANAPPTSVPKY</sequence>
<dbReference type="AlphaFoldDB" id="A0AAI8SPF4"/>
<name>A0AAI8SPF4_MYCAV</name>
<gene>
    <name evidence="1" type="ORF">JPH1_34570</name>
</gene>
<organism evidence="1 2">
    <name type="scientific">Mycobacterium avium subsp. hominissuis</name>
    <dbReference type="NCBI Taxonomy" id="439334"/>
    <lineage>
        <taxon>Bacteria</taxon>
        <taxon>Bacillati</taxon>
        <taxon>Actinomycetota</taxon>
        <taxon>Actinomycetes</taxon>
        <taxon>Mycobacteriales</taxon>
        <taxon>Mycobacteriaceae</taxon>
        <taxon>Mycobacterium</taxon>
        <taxon>Mycobacterium avium complex (MAC)</taxon>
    </lineage>
</organism>
<dbReference type="EMBL" id="AP020326">
    <property type="protein sequence ID" value="BBN48982.1"/>
    <property type="molecule type" value="Genomic_DNA"/>
</dbReference>
<evidence type="ECO:0000313" key="2">
    <source>
        <dbReference type="Proteomes" id="UP000327362"/>
    </source>
</evidence>
<proteinExistence type="predicted"/>
<protein>
    <submittedName>
        <fullName evidence="1">Uncharacterized protein</fullName>
    </submittedName>
</protein>